<gene>
    <name evidence="4" type="ordered locus">Mpet_0680</name>
</gene>
<dbReference type="KEGG" id="mpi:Mpet_0680"/>
<protein>
    <submittedName>
        <fullName evidence="4">Nitroreductase</fullName>
    </submittedName>
</protein>
<dbReference type="EMBL" id="CP002117">
    <property type="protein sequence ID" value="ADN35454.1"/>
    <property type="molecule type" value="Genomic_DNA"/>
</dbReference>
<evidence type="ECO:0000313" key="4">
    <source>
        <dbReference type="EMBL" id="ADN35454.1"/>
    </source>
</evidence>
<proteinExistence type="inferred from homology"/>
<evidence type="ECO:0000256" key="2">
    <source>
        <dbReference type="ARBA" id="ARBA00023002"/>
    </source>
</evidence>
<keyword evidence="5" id="KW-1185">Reference proteome</keyword>
<accession>E1RIE1</accession>
<dbReference type="Gene3D" id="3.40.109.10">
    <property type="entry name" value="NADH Oxidase"/>
    <property type="match status" value="1"/>
</dbReference>
<sequence>MNLGLTILKGRRSVRKYKDEEIPGEIIKAALEAAHLAPTARNLQPWLFGVIKEKETLKKIAETAPNGAFIKDANACFAIFGEKDQTYYLEDCSAATMQIILALWSFGVGSCWVAGDKKDYANEIRKMMGVPEKYTLVSLIPAGYPEEINIPSKKDLEDLVFYETYTEN</sequence>
<dbReference type="PANTHER" id="PTHR43673">
    <property type="entry name" value="NAD(P)H NITROREDUCTASE YDGI-RELATED"/>
    <property type="match status" value="1"/>
</dbReference>
<evidence type="ECO:0000313" key="5">
    <source>
        <dbReference type="Proteomes" id="UP000006565"/>
    </source>
</evidence>
<dbReference type="HOGENOM" id="CLU_070764_7_1_2"/>
<dbReference type="STRING" id="679926.Mpet_0680"/>
<dbReference type="RefSeq" id="WP_013328632.1">
    <property type="nucleotide sequence ID" value="NC_014507.1"/>
</dbReference>
<dbReference type="Proteomes" id="UP000006565">
    <property type="component" value="Chromosome"/>
</dbReference>
<dbReference type="SUPFAM" id="SSF55469">
    <property type="entry name" value="FMN-dependent nitroreductase-like"/>
    <property type="match status" value="1"/>
</dbReference>
<dbReference type="GO" id="GO:0016491">
    <property type="term" value="F:oxidoreductase activity"/>
    <property type="evidence" value="ECO:0007669"/>
    <property type="project" value="UniProtKB-KW"/>
</dbReference>
<dbReference type="Pfam" id="PF00881">
    <property type="entry name" value="Nitroreductase"/>
    <property type="match status" value="2"/>
</dbReference>
<name>E1RIE1_METP4</name>
<dbReference type="eggNOG" id="arCOG00288">
    <property type="taxonomic scope" value="Archaea"/>
</dbReference>
<dbReference type="InterPro" id="IPR029479">
    <property type="entry name" value="Nitroreductase"/>
</dbReference>
<feature type="domain" description="Nitroreductase" evidence="3">
    <location>
        <begin position="8"/>
        <end position="64"/>
    </location>
</feature>
<keyword evidence="2" id="KW-0560">Oxidoreductase</keyword>
<organism evidence="4 5">
    <name type="scientific">Methanolacinia petrolearia (strain DSM 11571 / OCM 486 / SEBR 4847)</name>
    <name type="common">Methanoplanus petrolearius</name>
    <dbReference type="NCBI Taxonomy" id="679926"/>
    <lineage>
        <taxon>Archaea</taxon>
        <taxon>Methanobacteriati</taxon>
        <taxon>Methanobacteriota</taxon>
        <taxon>Stenosarchaea group</taxon>
        <taxon>Methanomicrobia</taxon>
        <taxon>Methanomicrobiales</taxon>
        <taxon>Methanomicrobiaceae</taxon>
        <taxon>Methanolacinia</taxon>
    </lineage>
</organism>
<dbReference type="PANTHER" id="PTHR43673:SF10">
    <property type="entry name" value="NADH DEHYDROGENASE_NAD(P)H NITROREDUCTASE XCC3605-RELATED"/>
    <property type="match status" value="1"/>
</dbReference>
<evidence type="ECO:0000259" key="3">
    <source>
        <dbReference type="Pfam" id="PF00881"/>
    </source>
</evidence>
<dbReference type="InterPro" id="IPR000415">
    <property type="entry name" value="Nitroreductase-like"/>
</dbReference>
<dbReference type="GeneID" id="9743129"/>
<dbReference type="AlphaFoldDB" id="E1RIE1"/>
<dbReference type="OrthoDB" id="105365at2157"/>
<reference evidence="4 5" key="1">
    <citation type="journal article" date="2010" name="Stand. Genomic Sci.">
        <title>Complete genome sequence of Methanoplanus petrolearius type strain (SEBR 4847).</title>
        <authorList>
            <person name="Brambilla E."/>
            <person name="Djao O.D."/>
            <person name="Daligault H."/>
            <person name="Lapidus A."/>
            <person name="Lucas S."/>
            <person name="Hammon N."/>
            <person name="Nolan M."/>
            <person name="Tice H."/>
            <person name="Cheng J.F."/>
            <person name="Han C."/>
            <person name="Tapia R."/>
            <person name="Goodwin L."/>
            <person name="Pitluck S."/>
            <person name="Liolios K."/>
            <person name="Ivanova N."/>
            <person name="Mavromatis K."/>
            <person name="Mikhailova N."/>
            <person name="Pati A."/>
            <person name="Chen A."/>
            <person name="Palaniappan K."/>
            <person name="Land M."/>
            <person name="Hauser L."/>
            <person name="Chang Y.J."/>
            <person name="Jeffries C.D."/>
            <person name="Rohde M."/>
            <person name="Spring S."/>
            <person name="Sikorski J."/>
            <person name="Goker M."/>
            <person name="Woyke T."/>
            <person name="Bristow J."/>
            <person name="Eisen J.A."/>
            <person name="Markowitz V."/>
            <person name="Hugenholtz P."/>
            <person name="Kyrpides N.C."/>
            <person name="Klenk H.P."/>
        </authorList>
    </citation>
    <scope>NUCLEOTIDE SEQUENCE [LARGE SCALE GENOMIC DNA]</scope>
    <source>
        <strain evidence="5">DSM 11571 / OCM 486 / SEBR 4847</strain>
    </source>
</reference>
<evidence type="ECO:0000256" key="1">
    <source>
        <dbReference type="ARBA" id="ARBA00007118"/>
    </source>
</evidence>
<feature type="domain" description="Nitroreductase" evidence="3">
    <location>
        <begin position="67"/>
        <end position="144"/>
    </location>
</feature>
<comment type="similarity">
    <text evidence="1">Belongs to the nitroreductase family.</text>
</comment>